<dbReference type="Gene3D" id="3.40.1580.10">
    <property type="entry name" value="SMI1/KNR4-like"/>
    <property type="match status" value="1"/>
</dbReference>
<dbReference type="OrthoDB" id="1739659at2"/>
<dbReference type="KEGG" id="mbah:HYN46_05260"/>
<proteinExistence type="predicted"/>
<dbReference type="EMBL" id="CP031222">
    <property type="protein sequence ID" value="AXI04561.1"/>
    <property type="molecule type" value="Genomic_DNA"/>
</dbReference>
<sequence length="115" mass="13007">MEDQQLNDLKAQFNEALPEDYIELLRFTDGLTLKSGLIIYSSQNIFERNETLEVRTYAPNYLAIGDDSGGRSILIPFHGMGVYLVDQGSLDPRDMKKISQSLNSWLLDGLEFSNS</sequence>
<organism evidence="2 3">
    <name type="scientific">Aquirhabdus parva</name>
    <dbReference type="NCBI Taxonomy" id="2283318"/>
    <lineage>
        <taxon>Bacteria</taxon>
        <taxon>Pseudomonadati</taxon>
        <taxon>Pseudomonadota</taxon>
        <taxon>Gammaproteobacteria</taxon>
        <taxon>Moraxellales</taxon>
        <taxon>Moraxellaceae</taxon>
        <taxon>Aquirhabdus</taxon>
    </lineage>
</organism>
<name>A0A345PBA2_9GAMM</name>
<keyword evidence="3" id="KW-1185">Reference proteome</keyword>
<evidence type="ECO:0000259" key="1">
    <source>
        <dbReference type="Pfam" id="PF09346"/>
    </source>
</evidence>
<feature type="domain" description="Knr4/Smi1-like" evidence="1">
    <location>
        <begin position="3"/>
        <end position="107"/>
    </location>
</feature>
<accession>A0A345PBA2</accession>
<dbReference type="Pfam" id="PF09346">
    <property type="entry name" value="SMI1_KNR4"/>
    <property type="match status" value="1"/>
</dbReference>
<reference evidence="2 3" key="1">
    <citation type="submission" date="2018-07" db="EMBL/GenBank/DDBJ databases">
        <title>Genome sequencing of Moraxellaceae gen. HYN0046.</title>
        <authorList>
            <person name="Kim M."/>
            <person name="Yi H."/>
        </authorList>
    </citation>
    <scope>NUCLEOTIDE SEQUENCE [LARGE SCALE GENOMIC DNA]</scope>
    <source>
        <strain evidence="2 3">HYN0046</strain>
    </source>
</reference>
<protein>
    <submittedName>
        <fullName evidence="2">SMI1/KNR4 family protein</fullName>
    </submittedName>
</protein>
<dbReference type="AlphaFoldDB" id="A0A345PBA2"/>
<evidence type="ECO:0000313" key="3">
    <source>
        <dbReference type="Proteomes" id="UP000253940"/>
    </source>
</evidence>
<dbReference type="SUPFAM" id="SSF160631">
    <property type="entry name" value="SMI1/KNR4-like"/>
    <property type="match status" value="1"/>
</dbReference>
<evidence type="ECO:0000313" key="2">
    <source>
        <dbReference type="EMBL" id="AXI04561.1"/>
    </source>
</evidence>
<dbReference type="InterPro" id="IPR018958">
    <property type="entry name" value="Knr4/Smi1-like_dom"/>
</dbReference>
<dbReference type="Proteomes" id="UP000253940">
    <property type="component" value="Chromosome"/>
</dbReference>
<gene>
    <name evidence="2" type="ORF">HYN46_05260</name>
</gene>
<dbReference type="InterPro" id="IPR037883">
    <property type="entry name" value="Knr4/Smi1-like_sf"/>
</dbReference>